<dbReference type="GeneID" id="19199547"/>
<feature type="transmembrane region" description="Helical" evidence="6">
    <location>
        <begin position="342"/>
        <end position="363"/>
    </location>
</feature>
<name>A0A5M3N0X0_CONPW</name>
<dbReference type="Gene3D" id="1.20.1250.20">
    <property type="entry name" value="MFS general substrate transporter like domains"/>
    <property type="match status" value="1"/>
</dbReference>
<dbReference type="OMA" id="IWTVMIT"/>
<dbReference type="PROSITE" id="PS50850">
    <property type="entry name" value="MFS"/>
    <property type="match status" value="1"/>
</dbReference>
<dbReference type="OrthoDB" id="2585655at2759"/>
<reference evidence="9" key="1">
    <citation type="journal article" date="2012" name="Science">
        <title>The Paleozoic origin of enzymatic lignin decomposition reconstructed from 31 fungal genomes.</title>
        <authorList>
            <person name="Floudas D."/>
            <person name="Binder M."/>
            <person name="Riley R."/>
            <person name="Barry K."/>
            <person name="Blanchette R.A."/>
            <person name="Henrissat B."/>
            <person name="Martinez A.T."/>
            <person name="Otillar R."/>
            <person name="Spatafora J.W."/>
            <person name="Yadav J.S."/>
            <person name="Aerts A."/>
            <person name="Benoit I."/>
            <person name="Boyd A."/>
            <person name="Carlson A."/>
            <person name="Copeland A."/>
            <person name="Coutinho P.M."/>
            <person name="de Vries R.P."/>
            <person name="Ferreira P."/>
            <person name="Findley K."/>
            <person name="Foster B."/>
            <person name="Gaskell J."/>
            <person name="Glotzer D."/>
            <person name="Gorecki P."/>
            <person name="Heitman J."/>
            <person name="Hesse C."/>
            <person name="Hori C."/>
            <person name="Igarashi K."/>
            <person name="Jurgens J.A."/>
            <person name="Kallen N."/>
            <person name="Kersten P."/>
            <person name="Kohler A."/>
            <person name="Kuees U."/>
            <person name="Kumar T.K.A."/>
            <person name="Kuo A."/>
            <person name="LaButti K."/>
            <person name="Larrondo L.F."/>
            <person name="Lindquist E."/>
            <person name="Ling A."/>
            <person name="Lombard V."/>
            <person name="Lucas S."/>
            <person name="Lundell T."/>
            <person name="Martin R."/>
            <person name="McLaughlin D.J."/>
            <person name="Morgenstern I."/>
            <person name="Morin E."/>
            <person name="Murat C."/>
            <person name="Nagy L.G."/>
            <person name="Nolan M."/>
            <person name="Ohm R.A."/>
            <person name="Patyshakuliyeva A."/>
            <person name="Rokas A."/>
            <person name="Ruiz-Duenas F.J."/>
            <person name="Sabat G."/>
            <person name="Salamov A."/>
            <person name="Samejima M."/>
            <person name="Schmutz J."/>
            <person name="Slot J.C."/>
            <person name="St John F."/>
            <person name="Stenlid J."/>
            <person name="Sun H."/>
            <person name="Sun S."/>
            <person name="Syed K."/>
            <person name="Tsang A."/>
            <person name="Wiebenga A."/>
            <person name="Young D."/>
            <person name="Pisabarro A."/>
            <person name="Eastwood D.C."/>
            <person name="Martin F."/>
            <person name="Cullen D."/>
            <person name="Grigoriev I.V."/>
            <person name="Hibbett D.S."/>
        </authorList>
    </citation>
    <scope>NUCLEOTIDE SEQUENCE [LARGE SCALE GENOMIC DNA]</scope>
    <source>
        <strain evidence="9">RWD-64-598 SS2</strain>
    </source>
</reference>
<evidence type="ECO:0000259" key="7">
    <source>
        <dbReference type="PROSITE" id="PS50850"/>
    </source>
</evidence>
<feature type="transmembrane region" description="Helical" evidence="6">
    <location>
        <begin position="135"/>
        <end position="154"/>
    </location>
</feature>
<feature type="transmembrane region" description="Helical" evidence="6">
    <location>
        <begin position="223"/>
        <end position="243"/>
    </location>
</feature>
<evidence type="ECO:0000313" key="9">
    <source>
        <dbReference type="Proteomes" id="UP000053558"/>
    </source>
</evidence>
<feature type="region of interest" description="Disordered" evidence="5">
    <location>
        <begin position="1"/>
        <end position="32"/>
    </location>
</feature>
<keyword evidence="2 6" id="KW-0812">Transmembrane</keyword>
<feature type="transmembrane region" description="Helical" evidence="6">
    <location>
        <begin position="160"/>
        <end position="182"/>
    </location>
</feature>
<dbReference type="Pfam" id="PF07690">
    <property type="entry name" value="MFS_1"/>
    <property type="match status" value="1"/>
</dbReference>
<keyword evidence="4 6" id="KW-0472">Membrane</keyword>
<evidence type="ECO:0000256" key="5">
    <source>
        <dbReference type="SAM" id="MobiDB-lite"/>
    </source>
</evidence>
<keyword evidence="9" id="KW-1185">Reference proteome</keyword>
<evidence type="ECO:0000256" key="1">
    <source>
        <dbReference type="ARBA" id="ARBA00004141"/>
    </source>
</evidence>
<dbReference type="PANTHER" id="PTHR23502:SF2">
    <property type="entry name" value="TRANSPORTER, PUTATIVE (AFU_ORTHOLOGUE AFUA_2G08910)-RELATED"/>
    <property type="match status" value="1"/>
</dbReference>
<evidence type="ECO:0000313" key="8">
    <source>
        <dbReference type="EMBL" id="EIW84531.1"/>
    </source>
</evidence>
<evidence type="ECO:0000256" key="4">
    <source>
        <dbReference type="ARBA" id="ARBA00023136"/>
    </source>
</evidence>
<dbReference type="SUPFAM" id="SSF103473">
    <property type="entry name" value="MFS general substrate transporter"/>
    <property type="match status" value="1"/>
</dbReference>
<dbReference type="AlphaFoldDB" id="A0A5M3N0X0"/>
<organism evidence="8 9">
    <name type="scientific">Coniophora puteana (strain RWD-64-598)</name>
    <name type="common">Brown rot fungus</name>
    <dbReference type="NCBI Taxonomy" id="741705"/>
    <lineage>
        <taxon>Eukaryota</taxon>
        <taxon>Fungi</taxon>
        <taxon>Dikarya</taxon>
        <taxon>Basidiomycota</taxon>
        <taxon>Agaricomycotina</taxon>
        <taxon>Agaricomycetes</taxon>
        <taxon>Agaricomycetidae</taxon>
        <taxon>Boletales</taxon>
        <taxon>Coniophorineae</taxon>
        <taxon>Coniophoraceae</taxon>
        <taxon>Coniophora</taxon>
    </lineage>
</organism>
<dbReference type="GO" id="GO:0005886">
    <property type="term" value="C:plasma membrane"/>
    <property type="evidence" value="ECO:0007669"/>
    <property type="project" value="TreeGrafter"/>
</dbReference>
<evidence type="ECO:0000256" key="2">
    <source>
        <dbReference type="ARBA" id="ARBA00022692"/>
    </source>
</evidence>
<gene>
    <name evidence="8" type="ORF">CONPUDRAFT_120504</name>
</gene>
<feature type="transmembrane region" description="Helical" evidence="6">
    <location>
        <begin position="299"/>
        <end position="322"/>
    </location>
</feature>
<feature type="transmembrane region" description="Helical" evidence="6">
    <location>
        <begin position="425"/>
        <end position="450"/>
    </location>
</feature>
<feature type="domain" description="Major facilitator superfamily (MFS) profile" evidence="7">
    <location>
        <begin position="69"/>
        <end position="514"/>
    </location>
</feature>
<keyword evidence="3 6" id="KW-1133">Transmembrane helix</keyword>
<feature type="transmembrane region" description="Helical" evidence="6">
    <location>
        <begin position="493"/>
        <end position="512"/>
    </location>
</feature>
<sequence length="524" mass="58197">MDDSERVSVQTSASSAHNEKINSPGSEVAEADSRYTEVLRRHGRIDLVPMPSDSPVDPLNWPMWRKNLVLALVAFHAMMVPFSGGVLVPAFEDLAEVFNVPLSEVPYISSVQILLMGIAPIFWAPLTERIGRRPVYLISSLVSAAFALGSAFAQTWSTLMVMRVFQMLFTSPALTIGASSVQETTFSFERGRKMGVWVVMVTCGPQVGGLVAGYMIQNKGWRTPLYLLAAVYLFLFFAHFFLVPETFFPDRTEPGAPYDEKEVSRRGGWHWLLDFRRYSQRPYHISEFCHFLVMFGRPVVLLATAAHTLVFTYTAVLMPVFIPQLFGVKFHLTPGTTGLQFIGLLIGALLGEFIAGPGSDAFVNWRARRRRTATGAVVNEKQELRTAIWPEDRLVLATPGFLLAIVGLIIWGVQLQNAQIGHWNVTPLVGGAIAMFGAQFANTMCVTYALESYRAETADVSVFISFVRQVYGFIAPFYLSVAYTDLGDQRASGLFAGIVAVGMFFSLSLIVWGPRWRKPTKETS</sequence>
<feature type="compositionally biased region" description="Polar residues" evidence="5">
    <location>
        <begin position="7"/>
        <end position="25"/>
    </location>
</feature>
<dbReference type="InterPro" id="IPR011701">
    <property type="entry name" value="MFS"/>
</dbReference>
<feature type="transmembrane region" description="Helical" evidence="6">
    <location>
        <begin position="107"/>
        <end position="126"/>
    </location>
</feature>
<dbReference type="PANTHER" id="PTHR23502">
    <property type="entry name" value="MAJOR FACILITATOR SUPERFAMILY"/>
    <property type="match status" value="1"/>
</dbReference>
<proteinExistence type="predicted"/>
<dbReference type="InterPro" id="IPR020846">
    <property type="entry name" value="MFS_dom"/>
</dbReference>
<dbReference type="KEGG" id="cput:CONPUDRAFT_120504"/>
<dbReference type="EMBL" id="JH711575">
    <property type="protein sequence ID" value="EIW84531.1"/>
    <property type="molecule type" value="Genomic_DNA"/>
</dbReference>
<protein>
    <submittedName>
        <fullName evidence="8">MFS general substrate transporter</fullName>
    </submittedName>
</protein>
<evidence type="ECO:0000256" key="6">
    <source>
        <dbReference type="SAM" id="Phobius"/>
    </source>
</evidence>
<feature type="transmembrane region" description="Helical" evidence="6">
    <location>
        <begin position="194"/>
        <end position="217"/>
    </location>
</feature>
<dbReference type="GO" id="GO:0022857">
    <property type="term" value="F:transmembrane transporter activity"/>
    <property type="evidence" value="ECO:0007669"/>
    <property type="project" value="InterPro"/>
</dbReference>
<comment type="caution">
    <text evidence="8">The sequence shown here is derived from an EMBL/GenBank/DDBJ whole genome shotgun (WGS) entry which is preliminary data.</text>
</comment>
<comment type="subcellular location">
    <subcellularLocation>
        <location evidence="1">Membrane</location>
        <topology evidence="1">Multi-pass membrane protein</topology>
    </subcellularLocation>
</comment>
<dbReference type="InterPro" id="IPR036259">
    <property type="entry name" value="MFS_trans_sf"/>
</dbReference>
<accession>A0A5M3N0X0</accession>
<feature type="transmembrane region" description="Helical" evidence="6">
    <location>
        <begin position="462"/>
        <end position="481"/>
    </location>
</feature>
<evidence type="ECO:0000256" key="3">
    <source>
        <dbReference type="ARBA" id="ARBA00022989"/>
    </source>
</evidence>
<feature type="transmembrane region" description="Helical" evidence="6">
    <location>
        <begin position="394"/>
        <end position="413"/>
    </location>
</feature>
<dbReference type="Proteomes" id="UP000053558">
    <property type="component" value="Unassembled WGS sequence"/>
</dbReference>
<dbReference type="RefSeq" id="XP_007766205.1">
    <property type="nucleotide sequence ID" value="XM_007768015.1"/>
</dbReference>
<feature type="transmembrane region" description="Helical" evidence="6">
    <location>
        <begin position="68"/>
        <end position="87"/>
    </location>
</feature>